<dbReference type="GO" id="GO:0004590">
    <property type="term" value="F:orotidine-5'-phosphate decarboxylase activity"/>
    <property type="evidence" value="ECO:0007669"/>
    <property type="project" value="UniProtKB-UniRule"/>
</dbReference>
<evidence type="ECO:0000256" key="7">
    <source>
        <dbReference type="HAMAP-Rule" id="MF_01215"/>
    </source>
</evidence>
<dbReference type="InterPro" id="IPR011995">
    <property type="entry name" value="OMPdecase_type-2"/>
</dbReference>
<comment type="pathway">
    <text evidence="1 7">Pyrimidine metabolism; UMP biosynthesis via de novo pathway; UMP from orotate: step 2/2.</text>
</comment>
<gene>
    <name evidence="7" type="primary">pyrF</name>
    <name evidence="9" type="ORF">Pla8534_15150</name>
</gene>
<dbReference type="Proteomes" id="UP000317648">
    <property type="component" value="Chromosome"/>
</dbReference>
<dbReference type="InterPro" id="IPR013785">
    <property type="entry name" value="Aldolase_TIM"/>
</dbReference>
<dbReference type="NCBIfam" id="TIGR02127">
    <property type="entry name" value="pyrF_sub2"/>
    <property type="match status" value="1"/>
</dbReference>
<evidence type="ECO:0000256" key="3">
    <source>
        <dbReference type="ARBA" id="ARBA00022793"/>
    </source>
</evidence>
<dbReference type="InterPro" id="IPR001754">
    <property type="entry name" value="OMPdeCOase_dom"/>
</dbReference>
<dbReference type="GO" id="GO:0044205">
    <property type="term" value="P:'de novo' UMP biosynthetic process"/>
    <property type="evidence" value="ECO:0007669"/>
    <property type="project" value="UniProtKB-UniRule"/>
</dbReference>
<dbReference type="KEGG" id="lcre:Pla8534_15150"/>
<protein>
    <recommendedName>
        <fullName evidence="7">Orotidine 5'-phosphate decarboxylase</fullName>
        <ecNumber evidence="7">4.1.1.23</ecNumber>
    </recommendedName>
    <alternativeName>
        <fullName evidence="7">OMP decarboxylase</fullName>
        <shortName evidence="7">OMPDCase</shortName>
        <shortName evidence="7">OMPdecase</shortName>
    </alternativeName>
</protein>
<dbReference type="UniPathway" id="UPA00070">
    <property type="reaction ID" value="UER00120"/>
</dbReference>
<reference evidence="9 10" key="1">
    <citation type="submission" date="2019-02" db="EMBL/GenBank/DDBJ databases">
        <title>Deep-cultivation of Planctomycetes and their phenomic and genomic characterization uncovers novel biology.</title>
        <authorList>
            <person name="Wiegand S."/>
            <person name="Jogler M."/>
            <person name="Boedeker C."/>
            <person name="Pinto D."/>
            <person name="Vollmers J."/>
            <person name="Rivas-Marin E."/>
            <person name="Kohn T."/>
            <person name="Peeters S.H."/>
            <person name="Heuer A."/>
            <person name="Rast P."/>
            <person name="Oberbeckmann S."/>
            <person name="Bunk B."/>
            <person name="Jeske O."/>
            <person name="Meyerdierks A."/>
            <person name="Storesund J.E."/>
            <person name="Kallscheuer N."/>
            <person name="Luecker S."/>
            <person name="Lage O.M."/>
            <person name="Pohl T."/>
            <person name="Merkel B.J."/>
            <person name="Hornburger P."/>
            <person name="Mueller R.-W."/>
            <person name="Bruemmer F."/>
            <person name="Labrenz M."/>
            <person name="Spormann A.M."/>
            <person name="Op den Camp H."/>
            <person name="Overmann J."/>
            <person name="Amann R."/>
            <person name="Jetten M.S.M."/>
            <person name="Mascher T."/>
            <person name="Medema M.H."/>
            <person name="Devos D.P."/>
            <person name="Kaster A.-K."/>
            <person name="Ovreas L."/>
            <person name="Rohde M."/>
            <person name="Galperin M.Y."/>
            <person name="Jogler C."/>
        </authorList>
    </citation>
    <scope>NUCLEOTIDE SEQUENCE [LARGE SCALE GENOMIC DNA]</scope>
    <source>
        <strain evidence="9 10">Pla85_3_4</strain>
    </source>
</reference>
<dbReference type="OrthoDB" id="9808470at2"/>
<evidence type="ECO:0000256" key="1">
    <source>
        <dbReference type="ARBA" id="ARBA00004861"/>
    </source>
</evidence>
<name>A0A518DPH0_9BACT</name>
<dbReference type="HAMAP" id="MF_01215">
    <property type="entry name" value="OMPdecase_type2"/>
    <property type="match status" value="1"/>
</dbReference>
<dbReference type="CDD" id="cd04725">
    <property type="entry name" value="OMP_decarboxylase_like"/>
    <property type="match status" value="1"/>
</dbReference>
<proteinExistence type="inferred from homology"/>
<dbReference type="EMBL" id="CP036433">
    <property type="protein sequence ID" value="QDU93732.1"/>
    <property type="molecule type" value="Genomic_DNA"/>
</dbReference>
<sequence length="302" mass="31974">MHFADRLAQAVKERGTPVLVGLDPRLANLPDELRELAAADGEAAAYREFCCAVIDAVADQVAVVKPQMAFFEELGPDGLAALHAVVAYARQRDLLVILDGKRNDIGSTATAYAKAYLGASSAWQGDALTVSPYLGDDSLEPFAQEAVAQEAGVFVLVKTSNPGGKTFQDLLIDGQPLYRCVAALVEKLAAESAGECGYGAVGAVAGATWPEQLVELRQAMPHTWFLVPGFGAQGAGAVEVAGAFDEQGLGAIVNSSRGIIFAYERGPYREQFGQGRWREAIAAAARDMTAQLRQYTPAARLA</sequence>
<dbReference type="FunFam" id="3.20.20.70:FF:000246">
    <property type="entry name" value="Orotidine 5'-phosphate decarboxylase"/>
    <property type="match status" value="1"/>
</dbReference>
<dbReference type="PANTHER" id="PTHR43375">
    <property type="entry name" value="OROTIDINE 5'-PHOSPHATE DECARBOXYLASE"/>
    <property type="match status" value="1"/>
</dbReference>
<evidence type="ECO:0000256" key="4">
    <source>
        <dbReference type="ARBA" id="ARBA00022975"/>
    </source>
</evidence>
<dbReference type="PANTHER" id="PTHR43375:SF1">
    <property type="entry name" value="OROTIDINE 5'-PHOSPHATE DECARBOXYLASE"/>
    <property type="match status" value="1"/>
</dbReference>
<keyword evidence="4 7" id="KW-0665">Pyrimidine biosynthesis</keyword>
<dbReference type="InterPro" id="IPR018089">
    <property type="entry name" value="OMPdecase_AS"/>
</dbReference>
<organism evidence="9 10">
    <name type="scientific">Lignipirellula cremea</name>
    <dbReference type="NCBI Taxonomy" id="2528010"/>
    <lineage>
        <taxon>Bacteria</taxon>
        <taxon>Pseudomonadati</taxon>
        <taxon>Planctomycetota</taxon>
        <taxon>Planctomycetia</taxon>
        <taxon>Pirellulales</taxon>
        <taxon>Pirellulaceae</taxon>
        <taxon>Lignipirellula</taxon>
    </lineage>
</organism>
<evidence type="ECO:0000256" key="2">
    <source>
        <dbReference type="ARBA" id="ARBA00008847"/>
    </source>
</evidence>
<comment type="similarity">
    <text evidence="2 7">Belongs to the OMP decarboxylase family. Type 2 subfamily.</text>
</comment>
<accession>A0A518DPH0</accession>
<dbReference type="SUPFAM" id="SSF51366">
    <property type="entry name" value="Ribulose-phoshate binding barrel"/>
    <property type="match status" value="1"/>
</dbReference>
<evidence type="ECO:0000256" key="6">
    <source>
        <dbReference type="ARBA" id="ARBA00049157"/>
    </source>
</evidence>
<dbReference type="GO" id="GO:0006207">
    <property type="term" value="P:'de novo' pyrimidine nucleobase biosynthetic process"/>
    <property type="evidence" value="ECO:0007669"/>
    <property type="project" value="InterPro"/>
</dbReference>
<dbReference type="Pfam" id="PF00215">
    <property type="entry name" value="OMPdecase"/>
    <property type="match status" value="1"/>
</dbReference>
<evidence type="ECO:0000313" key="10">
    <source>
        <dbReference type="Proteomes" id="UP000317648"/>
    </source>
</evidence>
<dbReference type="RefSeq" id="WP_145050925.1">
    <property type="nucleotide sequence ID" value="NZ_CP036433.1"/>
</dbReference>
<dbReference type="SMART" id="SM00934">
    <property type="entry name" value="OMPdecase"/>
    <property type="match status" value="1"/>
</dbReference>
<evidence type="ECO:0000256" key="5">
    <source>
        <dbReference type="ARBA" id="ARBA00023239"/>
    </source>
</evidence>
<dbReference type="InterPro" id="IPR011060">
    <property type="entry name" value="RibuloseP-bd_barrel"/>
</dbReference>
<feature type="active site" description="Proton donor" evidence="7">
    <location>
        <position position="101"/>
    </location>
</feature>
<comment type="catalytic activity">
    <reaction evidence="6 7">
        <text>orotidine 5'-phosphate + H(+) = UMP + CO2</text>
        <dbReference type="Rhea" id="RHEA:11596"/>
        <dbReference type="ChEBI" id="CHEBI:15378"/>
        <dbReference type="ChEBI" id="CHEBI:16526"/>
        <dbReference type="ChEBI" id="CHEBI:57538"/>
        <dbReference type="ChEBI" id="CHEBI:57865"/>
        <dbReference type="EC" id="4.1.1.23"/>
    </reaction>
</comment>
<dbReference type="EC" id="4.1.1.23" evidence="7"/>
<dbReference type="AlphaFoldDB" id="A0A518DPH0"/>
<keyword evidence="10" id="KW-1185">Reference proteome</keyword>
<keyword evidence="5 7" id="KW-0456">Lyase</keyword>
<feature type="domain" description="Orotidine 5'-phosphate decarboxylase" evidence="8">
    <location>
        <begin position="17"/>
        <end position="272"/>
    </location>
</feature>
<dbReference type="PROSITE" id="PS00156">
    <property type="entry name" value="OMPDECASE"/>
    <property type="match status" value="1"/>
</dbReference>
<evidence type="ECO:0000259" key="8">
    <source>
        <dbReference type="SMART" id="SM00934"/>
    </source>
</evidence>
<keyword evidence="3 7" id="KW-0210">Decarboxylase</keyword>
<dbReference type="Gene3D" id="3.20.20.70">
    <property type="entry name" value="Aldolase class I"/>
    <property type="match status" value="1"/>
</dbReference>
<evidence type="ECO:0000313" key="9">
    <source>
        <dbReference type="EMBL" id="QDU93732.1"/>
    </source>
</evidence>